<evidence type="ECO:0000313" key="1">
    <source>
        <dbReference type="EMBL" id="KAI2386654.1"/>
    </source>
</evidence>
<dbReference type="EMBL" id="JALBCA010000046">
    <property type="protein sequence ID" value="KAI2386654.1"/>
    <property type="molecule type" value="Genomic_DNA"/>
</dbReference>
<reference evidence="1" key="1">
    <citation type="journal article" date="2022" name="bioRxiv">
        <title>Population genetic analysis of Ophidiomyces ophidiicola, the causative agent of snake fungal disease, indicates recent introductions to the USA.</title>
        <authorList>
            <person name="Ladner J.T."/>
            <person name="Palmer J.M."/>
            <person name="Ettinger C.L."/>
            <person name="Stajich J.E."/>
            <person name="Farrell T.M."/>
            <person name="Glorioso B.M."/>
            <person name="Lawson B."/>
            <person name="Price S.J."/>
            <person name="Stengle A.G."/>
            <person name="Grear D.A."/>
            <person name="Lorch J.M."/>
        </authorList>
    </citation>
    <scope>NUCLEOTIDE SEQUENCE</scope>
    <source>
        <strain evidence="1">NWHC 24266-5</strain>
    </source>
</reference>
<proteinExistence type="predicted"/>
<comment type="caution">
    <text evidence="1">The sequence shown here is derived from an EMBL/GenBank/DDBJ whole genome shotgun (WGS) entry which is preliminary data.</text>
</comment>
<organism evidence="1">
    <name type="scientific">Ophidiomyces ophidiicola</name>
    <dbReference type="NCBI Taxonomy" id="1387563"/>
    <lineage>
        <taxon>Eukaryota</taxon>
        <taxon>Fungi</taxon>
        <taxon>Dikarya</taxon>
        <taxon>Ascomycota</taxon>
        <taxon>Pezizomycotina</taxon>
        <taxon>Eurotiomycetes</taxon>
        <taxon>Eurotiomycetidae</taxon>
        <taxon>Onygenales</taxon>
        <taxon>Onygenaceae</taxon>
        <taxon>Ophidiomyces</taxon>
    </lineage>
</organism>
<gene>
    <name evidence="1" type="ORF">LOY88_003515</name>
</gene>
<name>A0ACB8UWC1_9EURO</name>
<sequence>MGSNNNRSRRKKNRRQDEDPIAKFFAQYPAFRYRPEKPIVAEFYRMCDYFEWDKQSYEKREASRKFKNAMVVKFNNTYGTDVHDINCWHKLCLAVDIDPIPYTIKECKKEISDIYVNLVDLVDNYSGRKAKLFDSLEDLREYTKKTGKFFPKESAYAGGVLKYLLREILTS</sequence>
<accession>A0ACB8UWC1</accession>
<protein>
    <submittedName>
        <fullName evidence="1">Uncharacterized protein</fullName>
    </submittedName>
</protein>